<dbReference type="GO" id="GO:0032787">
    <property type="term" value="P:monocarboxylic acid metabolic process"/>
    <property type="evidence" value="ECO:0007669"/>
    <property type="project" value="UniProtKB-ARBA"/>
</dbReference>
<feature type="domain" description="Ketoreductase" evidence="4">
    <location>
        <begin position="4"/>
        <end position="189"/>
    </location>
</feature>
<dbReference type="CDD" id="cd05333">
    <property type="entry name" value="BKR_SDR_c"/>
    <property type="match status" value="1"/>
</dbReference>
<evidence type="ECO:0000256" key="3">
    <source>
        <dbReference type="RuleBase" id="RU000363"/>
    </source>
</evidence>
<evidence type="ECO:0000256" key="2">
    <source>
        <dbReference type="ARBA" id="ARBA00023002"/>
    </source>
</evidence>
<dbReference type="PANTHER" id="PTHR42879:SF2">
    <property type="entry name" value="3-OXOACYL-[ACYL-CARRIER-PROTEIN] REDUCTASE FABG"/>
    <property type="match status" value="1"/>
</dbReference>
<evidence type="ECO:0000313" key="5">
    <source>
        <dbReference type="EMBL" id="AMO35583.1"/>
    </source>
</evidence>
<protein>
    <submittedName>
        <fullName evidence="5">Beta-ketoacyl-ACP reductase</fullName>
    </submittedName>
</protein>
<evidence type="ECO:0000256" key="1">
    <source>
        <dbReference type="ARBA" id="ARBA00006484"/>
    </source>
</evidence>
<dbReference type="KEGG" id="thu:AC731_000595"/>
<dbReference type="PRINTS" id="PR00080">
    <property type="entry name" value="SDRFAMILY"/>
</dbReference>
<dbReference type="PANTHER" id="PTHR42879">
    <property type="entry name" value="3-OXOACYL-(ACYL-CARRIER-PROTEIN) REDUCTASE"/>
    <property type="match status" value="1"/>
</dbReference>
<dbReference type="InterPro" id="IPR002347">
    <property type="entry name" value="SDR_fam"/>
</dbReference>
<keyword evidence="2" id="KW-0560">Oxidoreductase</keyword>
<comment type="similarity">
    <text evidence="1 3">Belongs to the short-chain dehydrogenases/reductases (SDR) family.</text>
</comment>
<dbReference type="PRINTS" id="PR00081">
    <property type="entry name" value="GDHRDH"/>
</dbReference>
<dbReference type="InterPro" id="IPR020904">
    <property type="entry name" value="Sc_DH/Rdtase_CS"/>
</dbReference>
<dbReference type="GO" id="GO:0018454">
    <property type="term" value="F:acetoacetyl-CoA reductase activity"/>
    <property type="evidence" value="ECO:0007669"/>
    <property type="project" value="InterPro"/>
</dbReference>
<accession>A0A140ICV8</accession>
<gene>
    <name evidence="5" type="ORF">AC731_000595</name>
</gene>
<dbReference type="Gene3D" id="3.40.50.720">
    <property type="entry name" value="NAD(P)-binding Rossmann-like Domain"/>
    <property type="match status" value="1"/>
</dbReference>
<dbReference type="PROSITE" id="PS00061">
    <property type="entry name" value="ADH_SHORT"/>
    <property type="match status" value="1"/>
</dbReference>
<dbReference type="RefSeq" id="WP_004259359.1">
    <property type="nucleotide sequence ID" value="NZ_CP014646.1"/>
</dbReference>
<dbReference type="NCBIfam" id="NF009466">
    <property type="entry name" value="PRK12826.1-2"/>
    <property type="match status" value="1"/>
</dbReference>
<dbReference type="Proteomes" id="UP000036902">
    <property type="component" value="Chromosome"/>
</dbReference>
<dbReference type="GO" id="GO:0005737">
    <property type="term" value="C:cytoplasm"/>
    <property type="evidence" value="ECO:0007669"/>
    <property type="project" value="InterPro"/>
</dbReference>
<dbReference type="SMART" id="SM00822">
    <property type="entry name" value="PKS_KR"/>
    <property type="match status" value="1"/>
</dbReference>
<sequence length="246" mass="25958">MSQKIALVTGAMGGLGTAICQSLAKDGMKVVANCLPGFEQKDAWLAAQRDLGFDFAVAEGDVSNYESCAAMVAKVEAEVGPIDVLINNAGITRDKFFPKMEKGQWDAVINTNLNSLFNVTHHVSAKMAERGWGRIINISSVNGVKGQAGQTNYSTAKAGVLGFTKALAAELATKGVTVNAVAPGYIGTEMVMAIREDIRQGIIDTVPMKRLGRPDEIGDLCAYLASDKAAYITGATININGGLHMC</sequence>
<dbReference type="AlphaFoldDB" id="A0A140ICV8"/>
<dbReference type="SUPFAM" id="SSF51735">
    <property type="entry name" value="NAD(P)-binding Rossmann-fold domains"/>
    <property type="match status" value="1"/>
</dbReference>
<reference evidence="6" key="1">
    <citation type="submission" date="2016-03" db="EMBL/GenBank/DDBJ databases">
        <authorList>
            <person name="Ma C."/>
            <person name="Zhou S."/>
            <person name="Yang G."/>
        </authorList>
    </citation>
    <scope>NUCLEOTIDE SEQUENCE [LARGE SCALE GENOMIC DNA]</scope>
    <source>
        <strain evidence="6">SgZ-1</strain>
    </source>
</reference>
<dbReference type="InterPro" id="IPR011283">
    <property type="entry name" value="Acetoacetyl-CoA_reductase"/>
</dbReference>
<dbReference type="InterPro" id="IPR050259">
    <property type="entry name" value="SDR"/>
</dbReference>
<dbReference type="FunFam" id="3.40.50.720:FF:000173">
    <property type="entry name" value="3-oxoacyl-[acyl-carrier protein] reductase"/>
    <property type="match status" value="1"/>
</dbReference>
<organism evidence="5 6">
    <name type="scientific">Thauera humireducens</name>
    <dbReference type="NCBI Taxonomy" id="1134435"/>
    <lineage>
        <taxon>Bacteria</taxon>
        <taxon>Pseudomonadati</taxon>
        <taxon>Pseudomonadota</taxon>
        <taxon>Betaproteobacteria</taxon>
        <taxon>Rhodocyclales</taxon>
        <taxon>Zoogloeaceae</taxon>
        <taxon>Thauera</taxon>
    </lineage>
</organism>
<keyword evidence="6" id="KW-1185">Reference proteome</keyword>
<dbReference type="InterPro" id="IPR036291">
    <property type="entry name" value="NAD(P)-bd_dom_sf"/>
</dbReference>
<dbReference type="GO" id="GO:0042619">
    <property type="term" value="P:poly-hydroxybutyrate biosynthetic process"/>
    <property type="evidence" value="ECO:0007669"/>
    <property type="project" value="InterPro"/>
</dbReference>
<proteinExistence type="inferred from homology"/>
<dbReference type="Pfam" id="PF00106">
    <property type="entry name" value="adh_short"/>
    <property type="match status" value="1"/>
</dbReference>
<name>A0A140ICV8_9RHOO</name>
<dbReference type="STRING" id="1134435.AC731_000595"/>
<dbReference type="NCBIfam" id="TIGR01829">
    <property type="entry name" value="AcAcCoA_reduct"/>
    <property type="match status" value="1"/>
</dbReference>
<dbReference type="InterPro" id="IPR057326">
    <property type="entry name" value="KR_dom"/>
</dbReference>
<evidence type="ECO:0000313" key="6">
    <source>
        <dbReference type="Proteomes" id="UP000036902"/>
    </source>
</evidence>
<dbReference type="NCBIfam" id="NF009464">
    <property type="entry name" value="PRK12824.1"/>
    <property type="match status" value="1"/>
</dbReference>
<dbReference type="EMBL" id="CP014646">
    <property type="protein sequence ID" value="AMO35583.1"/>
    <property type="molecule type" value="Genomic_DNA"/>
</dbReference>
<evidence type="ECO:0000259" key="4">
    <source>
        <dbReference type="SMART" id="SM00822"/>
    </source>
</evidence>